<dbReference type="AlphaFoldDB" id="A0A812E7L2"/>
<name>A0A812E7L2_ACAPH</name>
<evidence type="ECO:0000313" key="1">
    <source>
        <dbReference type="EMBL" id="CAE1317612.1"/>
    </source>
</evidence>
<protein>
    <submittedName>
        <fullName evidence="1">Uncharacterized protein</fullName>
    </submittedName>
</protein>
<accession>A0A812E7L2</accession>
<gene>
    <name evidence="1" type="ORF">SPHA_68147</name>
</gene>
<proteinExistence type="predicted"/>
<dbReference type="EMBL" id="CAHIKZ030004949">
    <property type="protein sequence ID" value="CAE1317612.1"/>
    <property type="molecule type" value="Genomic_DNA"/>
</dbReference>
<dbReference type="Proteomes" id="UP000597762">
    <property type="component" value="Unassembled WGS sequence"/>
</dbReference>
<organism evidence="1 2">
    <name type="scientific">Acanthosepion pharaonis</name>
    <name type="common">Pharaoh cuttlefish</name>
    <name type="synonym">Sepia pharaonis</name>
    <dbReference type="NCBI Taxonomy" id="158019"/>
    <lineage>
        <taxon>Eukaryota</taxon>
        <taxon>Metazoa</taxon>
        <taxon>Spiralia</taxon>
        <taxon>Lophotrochozoa</taxon>
        <taxon>Mollusca</taxon>
        <taxon>Cephalopoda</taxon>
        <taxon>Coleoidea</taxon>
        <taxon>Decapodiformes</taxon>
        <taxon>Sepiida</taxon>
        <taxon>Sepiina</taxon>
        <taxon>Sepiidae</taxon>
        <taxon>Acanthosepion</taxon>
    </lineage>
</organism>
<comment type="caution">
    <text evidence="1">The sequence shown here is derived from an EMBL/GenBank/DDBJ whole genome shotgun (WGS) entry which is preliminary data.</text>
</comment>
<keyword evidence="2" id="KW-1185">Reference proteome</keyword>
<sequence length="151" mass="17030">MYDFPRCKQAFVDHHEASTLTHLQEIFLTPFPDNLNEISLSLSLSFSLHNSSHSLTHSPSLPTLSFSLPLSLSRCIIEVSLFRYIIGSHSFTQSPLSLSRYINKVSLFRYKIGGLSGSLFRYIIDGLSLSLSLSLFRYIVTGLSFCLSLYI</sequence>
<evidence type="ECO:0000313" key="2">
    <source>
        <dbReference type="Proteomes" id="UP000597762"/>
    </source>
</evidence>
<reference evidence="1" key="1">
    <citation type="submission" date="2021-01" db="EMBL/GenBank/DDBJ databases">
        <authorList>
            <person name="Li R."/>
            <person name="Bekaert M."/>
        </authorList>
    </citation>
    <scope>NUCLEOTIDE SEQUENCE</scope>
    <source>
        <strain evidence="1">Farmed</strain>
    </source>
</reference>